<gene>
    <name evidence="22" type="ORF">NMOB1V02_LOCUS8257</name>
</gene>
<keyword evidence="14 18" id="KW-0464">Manganese</keyword>
<evidence type="ECO:0000256" key="10">
    <source>
        <dbReference type="ARBA" id="ARBA00022989"/>
    </source>
</evidence>
<keyword evidence="10" id="KW-1133">Transmembrane helix</keyword>
<keyword evidence="8 18" id="KW-0479">Metal-binding</keyword>
<keyword evidence="7" id="KW-0812">Transmembrane</keyword>
<feature type="active site" description="Proton donor/acceptor" evidence="16">
    <location>
        <position position="225"/>
    </location>
</feature>
<dbReference type="AlphaFoldDB" id="A0A7R9BU63"/>
<feature type="region of interest" description="Disordered" evidence="21">
    <location>
        <begin position="1"/>
        <end position="33"/>
    </location>
</feature>
<dbReference type="EC" id="2.4.1.135" evidence="5 20"/>
<feature type="region of interest" description="Disordered" evidence="21">
    <location>
        <begin position="88"/>
        <end position="109"/>
    </location>
</feature>
<comment type="catalytic activity">
    <reaction evidence="15 20">
        <text>3-O-(beta-D-galactosyl-(1-&gt;3)-beta-D-galactosyl-(1-&gt;4)-beta-D-xylosyl)-L-seryl-[protein] + UDP-alpha-D-glucuronate = 3-O-(beta-D-GlcA-(1-&gt;3)-beta-D-Gal-(1-&gt;3)-beta-D-Gal-(1-&gt;4)-beta-D-Xyl)-L-seryl-[protein] + UDP + H(+)</text>
        <dbReference type="Rhea" id="RHEA:24168"/>
        <dbReference type="Rhea" id="RHEA-COMP:12571"/>
        <dbReference type="Rhea" id="RHEA-COMP:12573"/>
        <dbReference type="ChEBI" id="CHEBI:15378"/>
        <dbReference type="ChEBI" id="CHEBI:58052"/>
        <dbReference type="ChEBI" id="CHEBI:58223"/>
        <dbReference type="ChEBI" id="CHEBI:132090"/>
        <dbReference type="ChEBI" id="CHEBI:132093"/>
        <dbReference type="EC" id="2.4.1.135"/>
    </reaction>
</comment>
<feature type="non-terminal residue" evidence="22">
    <location>
        <position position="1"/>
    </location>
</feature>
<dbReference type="OrthoDB" id="675023at2759"/>
<feature type="binding site" evidence="17">
    <location>
        <begin position="41"/>
        <end position="43"/>
    </location>
    <ligand>
        <name>UDP-alpha-D-glucuronate</name>
        <dbReference type="ChEBI" id="CHEBI:58052"/>
    </ligand>
</feature>
<evidence type="ECO:0000256" key="6">
    <source>
        <dbReference type="ARBA" id="ARBA00022679"/>
    </source>
</evidence>
<dbReference type="GO" id="GO:0000139">
    <property type="term" value="C:Golgi membrane"/>
    <property type="evidence" value="ECO:0007669"/>
    <property type="project" value="UniProtKB-SubCell"/>
</dbReference>
<evidence type="ECO:0000256" key="4">
    <source>
        <dbReference type="ARBA" id="ARBA00007706"/>
    </source>
</evidence>
<keyword evidence="13" id="KW-0325">Glycoprotein</keyword>
<evidence type="ECO:0000256" key="8">
    <source>
        <dbReference type="ARBA" id="ARBA00022723"/>
    </source>
</evidence>
<evidence type="ECO:0000313" key="22">
    <source>
        <dbReference type="EMBL" id="CAD7280599.1"/>
    </source>
</evidence>
<evidence type="ECO:0000256" key="9">
    <source>
        <dbReference type="ARBA" id="ARBA00022968"/>
    </source>
</evidence>
<dbReference type="GO" id="GO:0046872">
    <property type="term" value="F:metal ion binding"/>
    <property type="evidence" value="ECO:0007669"/>
    <property type="project" value="UniProtKB-KW"/>
</dbReference>
<proteinExistence type="inferred from homology"/>
<evidence type="ECO:0000256" key="2">
    <source>
        <dbReference type="ARBA" id="ARBA00004323"/>
    </source>
</evidence>
<feature type="binding site" evidence="17">
    <location>
        <position position="109"/>
    </location>
    <ligand>
        <name>UDP-alpha-D-glucuronate</name>
        <dbReference type="ChEBI" id="CHEBI:58052"/>
    </ligand>
</feature>
<evidence type="ECO:0000256" key="5">
    <source>
        <dbReference type="ARBA" id="ARBA00012641"/>
    </source>
</evidence>
<name>A0A7R9BU63_9CRUS</name>
<comment type="pathway">
    <text evidence="3 20">Protein modification; protein glycosylation.</text>
</comment>
<evidence type="ECO:0000256" key="16">
    <source>
        <dbReference type="PIRSR" id="PIRSR605027-1"/>
    </source>
</evidence>
<dbReference type="Pfam" id="PF03360">
    <property type="entry name" value="Glyco_transf_43"/>
    <property type="match status" value="1"/>
</dbReference>
<keyword evidence="12" id="KW-0472">Membrane</keyword>
<evidence type="ECO:0000256" key="14">
    <source>
        <dbReference type="ARBA" id="ARBA00023211"/>
    </source>
</evidence>
<comment type="subcellular location">
    <subcellularLocation>
        <location evidence="2 20">Golgi apparatus membrane</location>
        <topology evidence="2 20">Single-pass type II membrane protein</topology>
    </subcellularLocation>
</comment>
<dbReference type="EMBL" id="OA884304">
    <property type="protein sequence ID" value="CAD7280599.1"/>
    <property type="molecule type" value="Genomic_DNA"/>
</dbReference>
<dbReference type="InterPro" id="IPR029044">
    <property type="entry name" value="Nucleotide-diphossugar_trans"/>
</dbReference>
<dbReference type="PANTHER" id="PTHR10896:SF65">
    <property type="entry name" value="GALACTOSYLGALACTOSYLXYLOSYLPROTEIN 3-BETA-GLUCURONOSYLTRANSFERASE 3"/>
    <property type="match status" value="1"/>
</dbReference>
<dbReference type="GO" id="GO:0050650">
    <property type="term" value="P:chondroitin sulfate proteoglycan biosynthetic process"/>
    <property type="evidence" value="ECO:0007669"/>
    <property type="project" value="TreeGrafter"/>
</dbReference>
<dbReference type="Gene3D" id="3.90.550.10">
    <property type="entry name" value="Spore Coat Polysaccharide Biosynthesis Protein SpsA, Chain A"/>
    <property type="match status" value="1"/>
</dbReference>
<feature type="binding site" evidence="17">
    <location>
        <position position="114"/>
    </location>
    <ligand>
        <name>UDP-alpha-D-glucuronate</name>
        <dbReference type="ChEBI" id="CHEBI:58052"/>
    </ligand>
</feature>
<dbReference type="SUPFAM" id="SSF53448">
    <property type="entry name" value="Nucleotide-diphospho-sugar transferases"/>
    <property type="match status" value="1"/>
</dbReference>
<dbReference type="EMBL" id="CAJPEX010002267">
    <property type="protein sequence ID" value="CAG0920751.1"/>
    <property type="molecule type" value="Genomic_DNA"/>
</dbReference>
<feature type="binding site" evidence="17">
    <location>
        <begin position="253"/>
        <end position="255"/>
    </location>
    <ligand>
        <name>UDP-alpha-D-glucuronate</name>
        <dbReference type="ChEBI" id="CHEBI:58052"/>
    </ligand>
</feature>
<dbReference type="UniPathway" id="UPA00378"/>
<keyword evidence="23" id="KW-1185">Reference proteome</keyword>
<evidence type="ECO:0000256" key="12">
    <source>
        <dbReference type="ARBA" id="ARBA00023136"/>
    </source>
</evidence>
<feature type="binding site" evidence="17">
    <location>
        <position position="66"/>
    </location>
    <ligand>
        <name>UDP-alpha-D-glucuronate</name>
        <dbReference type="ChEBI" id="CHEBI:58052"/>
    </ligand>
</feature>
<evidence type="ECO:0000256" key="7">
    <source>
        <dbReference type="ARBA" id="ARBA00022692"/>
    </source>
</evidence>
<evidence type="ECO:0000256" key="11">
    <source>
        <dbReference type="ARBA" id="ARBA00023034"/>
    </source>
</evidence>
<accession>A0A7R9BU63</accession>
<evidence type="ECO:0000256" key="13">
    <source>
        <dbReference type="ARBA" id="ARBA00023180"/>
    </source>
</evidence>
<evidence type="ECO:0000256" key="18">
    <source>
        <dbReference type="PIRSR" id="PIRSR605027-3"/>
    </source>
</evidence>
<comment type="cofactor">
    <cofactor evidence="1 18 20">
        <name>Mn(2+)</name>
        <dbReference type="ChEBI" id="CHEBI:29035"/>
    </cofactor>
</comment>
<dbReference type="InterPro" id="IPR005027">
    <property type="entry name" value="Glyco_trans_43"/>
</dbReference>
<dbReference type="PANTHER" id="PTHR10896">
    <property type="entry name" value="GALACTOSYLGALACTOSYLXYLOSYLPROTEIN 3-BETA-GLUCURONOSYLTRANSFERASE BETA-1,3-GLUCURONYLTRANSFERASE"/>
    <property type="match status" value="1"/>
</dbReference>
<feature type="site" description="Interaction with galactose moiety of substrate glycoprotein" evidence="19">
    <location>
        <position position="170"/>
    </location>
</feature>
<feature type="binding site" evidence="17">
    <location>
        <begin position="137"/>
        <end position="139"/>
    </location>
    <ligand>
        <name>UDP-alpha-D-glucuronate</name>
        <dbReference type="ChEBI" id="CHEBI:58052"/>
    </ligand>
</feature>
<dbReference type="FunFam" id="3.90.550.10:FF:000044">
    <property type="entry name" value="Galactosylgalactosylxylosylprotein 3-beta-glucuronosyltransferase"/>
    <property type="match status" value="1"/>
</dbReference>
<evidence type="ECO:0000256" key="17">
    <source>
        <dbReference type="PIRSR" id="PIRSR605027-2"/>
    </source>
</evidence>
<evidence type="ECO:0000256" key="20">
    <source>
        <dbReference type="RuleBase" id="RU363127"/>
    </source>
</evidence>
<evidence type="ECO:0000256" key="15">
    <source>
        <dbReference type="ARBA" id="ARBA00047979"/>
    </source>
</evidence>
<evidence type="ECO:0000256" key="19">
    <source>
        <dbReference type="PIRSR" id="PIRSR605027-4"/>
    </source>
</evidence>
<sequence>SDKTGTKNSVRRTLASGLQPEPDTDPSKTATDVPTIFVITPTYARHVQKAELTRMDIRTPRDDSIDSKTKTPLVTRFLKNCGVSYTHLNAPTPPDRRPEKYKSRHKVSRGVNQRNTGLRWLRQHANETKRGVVFFGDDDNTYDLQLFEEMRHTKTVSAWPVAFVGGVLVERPLLGEDGKVAKWSSVHKPERPYPMDMAAFAINLQLILDHPDAEFSYTVPPGYQESTILQKVQVPLHDLEIKADQGTKVLVWHTRSAPLELASEKKLKVHSNVNIEV</sequence>
<comment type="similarity">
    <text evidence="4 20">Belongs to the glycosyltransferase 43 family.</text>
</comment>
<protein>
    <recommendedName>
        <fullName evidence="5 20">Galactosylgalactosylxylosylprotein 3-beta-glucuronosyltransferase</fullName>
        <ecNumber evidence="5 20">2.4.1.135</ecNumber>
    </recommendedName>
</protein>
<dbReference type="Proteomes" id="UP000678499">
    <property type="component" value="Unassembled WGS sequence"/>
</dbReference>
<evidence type="ECO:0000256" key="21">
    <source>
        <dbReference type="SAM" id="MobiDB-lite"/>
    </source>
</evidence>
<dbReference type="GO" id="GO:0015018">
    <property type="term" value="F:galactosylgalactosylxylosylprotein 3-beta-glucuronosyltransferase activity"/>
    <property type="evidence" value="ECO:0007669"/>
    <property type="project" value="UniProtKB-UniRule"/>
</dbReference>
<evidence type="ECO:0000256" key="1">
    <source>
        <dbReference type="ARBA" id="ARBA00001936"/>
    </source>
</evidence>
<evidence type="ECO:0000313" key="23">
    <source>
        <dbReference type="Proteomes" id="UP000678499"/>
    </source>
</evidence>
<dbReference type="GO" id="GO:0005975">
    <property type="term" value="P:carbohydrate metabolic process"/>
    <property type="evidence" value="ECO:0007669"/>
    <property type="project" value="TreeGrafter"/>
</dbReference>
<keyword evidence="9 20" id="KW-0735">Signal-anchor</keyword>
<reference evidence="22" key="1">
    <citation type="submission" date="2020-11" db="EMBL/GenBank/DDBJ databases">
        <authorList>
            <person name="Tran Van P."/>
        </authorList>
    </citation>
    <scope>NUCLEOTIDE SEQUENCE</scope>
</reference>
<feature type="binding site" evidence="18">
    <location>
        <position position="139"/>
    </location>
    <ligand>
        <name>Mn(2+)</name>
        <dbReference type="ChEBI" id="CHEBI:29035"/>
    </ligand>
</feature>
<organism evidence="22">
    <name type="scientific">Notodromas monacha</name>
    <dbReference type="NCBI Taxonomy" id="399045"/>
    <lineage>
        <taxon>Eukaryota</taxon>
        <taxon>Metazoa</taxon>
        <taxon>Ecdysozoa</taxon>
        <taxon>Arthropoda</taxon>
        <taxon>Crustacea</taxon>
        <taxon>Oligostraca</taxon>
        <taxon>Ostracoda</taxon>
        <taxon>Podocopa</taxon>
        <taxon>Podocopida</taxon>
        <taxon>Cypridocopina</taxon>
        <taxon>Cypridoidea</taxon>
        <taxon>Cyprididae</taxon>
        <taxon>Notodromas</taxon>
    </lineage>
</organism>
<dbReference type="CDD" id="cd00218">
    <property type="entry name" value="GlcAT-I"/>
    <property type="match status" value="1"/>
</dbReference>
<keyword evidence="11 20" id="KW-0333">Golgi apparatus</keyword>
<keyword evidence="6 20" id="KW-0808">Transferase</keyword>
<evidence type="ECO:0000256" key="3">
    <source>
        <dbReference type="ARBA" id="ARBA00004922"/>
    </source>
</evidence>